<sequence>MSKKKPTIIDIAHATGLSKSLVSRALAGKAGVGEESRTRILETADRLGYKRNTWATSLVKGSSHMIGVIATDIASTYRLEVITGVEDAAAEAGYTALLAHGRRDPEVLAERLAQMHSLGVDGVVVVSSRMPSGPLSAVARSTPIVIVGRPAEAPVGVDLIHNDDETGGALATQHLIDIGHTRIGFVASSQRAAIRAREQAWRDTLAAAGLSDDFLLRRQNEEDLAQRTMNELVLSDDPPTALVASTDGLAAAIVGAAQDRGLVVPDDLAVVGYNNSSLSTQLRPQLTTVDQPRHEMGKLAVEMILERLAGRTTDRVTVAEPRLVVRDSSSTSVPATPTTVHRDANNAPATPSG</sequence>
<dbReference type="PROSITE" id="PS50932">
    <property type="entry name" value="HTH_LACI_2"/>
    <property type="match status" value="1"/>
</dbReference>
<keyword evidence="8" id="KW-1185">Reference proteome</keyword>
<dbReference type="InterPro" id="IPR046335">
    <property type="entry name" value="LacI/GalR-like_sensor"/>
</dbReference>
<name>A0ABY8VDS4_9CORY</name>
<dbReference type="InterPro" id="IPR010982">
    <property type="entry name" value="Lambda_DNA-bd_dom_sf"/>
</dbReference>
<dbReference type="InterPro" id="IPR028082">
    <property type="entry name" value="Peripla_BP_I"/>
</dbReference>
<evidence type="ECO:0000256" key="2">
    <source>
        <dbReference type="ARBA" id="ARBA00023015"/>
    </source>
</evidence>
<dbReference type="Gene3D" id="3.40.50.2300">
    <property type="match status" value="2"/>
</dbReference>
<feature type="domain" description="HTH lacI-type" evidence="6">
    <location>
        <begin position="6"/>
        <end position="60"/>
    </location>
</feature>
<dbReference type="SMART" id="SM00354">
    <property type="entry name" value="HTH_LACI"/>
    <property type="match status" value="1"/>
</dbReference>
<keyword evidence="4" id="KW-0804">Transcription</keyword>
<dbReference type="CDD" id="cd01392">
    <property type="entry name" value="HTH_LacI"/>
    <property type="match status" value="1"/>
</dbReference>
<dbReference type="PANTHER" id="PTHR30146:SF148">
    <property type="entry name" value="HTH-TYPE TRANSCRIPTIONAL REPRESSOR PURR-RELATED"/>
    <property type="match status" value="1"/>
</dbReference>
<gene>
    <name evidence="7" type="ORF">QP027_12295</name>
</gene>
<accession>A0ABY8VDS4</accession>
<keyword evidence="2" id="KW-0805">Transcription regulation</keyword>
<reference evidence="7 8" key="1">
    <citation type="submission" date="2023-05" db="EMBL/GenBank/DDBJ databases">
        <title>Corynebacterium suedekumii sp. nov. and Corynebacterium breve sp. nov. isolated from raw cow's milk.</title>
        <authorList>
            <person name="Baer M.K."/>
            <person name="Mehl L."/>
            <person name="Hellmuth R."/>
            <person name="Marke G."/>
            <person name="Lipski A."/>
        </authorList>
    </citation>
    <scope>NUCLEOTIDE SEQUENCE [LARGE SCALE GENOMIC DNA]</scope>
    <source>
        <strain evidence="7 8">R4</strain>
    </source>
</reference>
<organism evidence="7 8">
    <name type="scientific">Corynebacterium breve</name>
    <dbReference type="NCBI Taxonomy" id="3049799"/>
    <lineage>
        <taxon>Bacteria</taxon>
        <taxon>Bacillati</taxon>
        <taxon>Actinomycetota</taxon>
        <taxon>Actinomycetes</taxon>
        <taxon>Mycobacteriales</taxon>
        <taxon>Corynebacteriaceae</taxon>
        <taxon>Corynebacterium</taxon>
    </lineage>
</organism>
<evidence type="ECO:0000256" key="3">
    <source>
        <dbReference type="ARBA" id="ARBA00023125"/>
    </source>
</evidence>
<dbReference type="SUPFAM" id="SSF47413">
    <property type="entry name" value="lambda repressor-like DNA-binding domains"/>
    <property type="match status" value="1"/>
</dbReference>
<protein>
    <submittedName>
        <fullName evidence="7">LacI family DNA-binding transcriptional regulator</fullName>
    </submittedName>
</protein>
<dbReference type="Proteomes" id="UP001225598">
    <property type="component" value="Chromosome"/>
</dbReference>
<feature type="region of interest" description="Disordered" evidence="5">
    <location>
        <begin position="326"/>
        <end position="353"/>
    </location>
</feature>
<dbReference type="SUPFAM" id="SSF53822">
    <property type="entry name" value="Periplasmic binding protein-like I"/>
    <property type="match status" value="1"/>
</dbReference>
<evidence type="ECO:0000259" key="6">
    <source>
        <dbReference type="PROSITE" id="PS50932"/>
    </source>
</evidence>
<keyword evidence="1" id="KW-0678">Repressor</keyword>
<dbReference type="InterPro" id="IPR000843">
    <property type="entry name" value="HTH_LacI"/>
</dbReference>
<dbReference type="Pfam" id="PF13377">
    <property type="entry name" value="Peripla_BP_3"/>
    <property type="match status" value="1"/>
</dbReference>
<dbReference type="Gene3D" id="1.10.260.40">
    <property type="entry name" value="lambda repressor-like DNA-binding domains"/>
    <property type="match status" value="1"/>
</dbReference>
<dbReference type="GO" id="GO:0003677">
    <property type="term" value="F:DNA binding"/>
    <property type="evidence" value="ECO:0007669"/>
    <property type="project" value="UniProtKB-KW"/>
</dbReference>
<feature type="compositionally biased region" description="Low complexity" evidence="5">
    <location>
        <begin position="328"/>
        <end position="339"/>
    </location>
</feature>
<dbReference type="CDD" id="cd06267">
    <property type="entry name" value="PBP1_LacI_sugar_binding-like"/>
    <property type="match status" value="1"/>
</dbReference>
<evidence type="ECO:0000313" key="7">
    <source>
        <dbReference type="EMBL" id="WIM67826.1"/>
    </source>
</evidence>
<proteinExistence type="predicted"/>
<dbReference type="Pfam" id="PF00356">
    <property type="entry name" value="LacI"/>
    <property type="match status" value="1"/>
</dbReference>
<evidence type="ECO:0000256" key="1">
    <source>
        <dbReference type="ARBA" id="ARBA00022491"/>
    </source>
</evidence>
<evidence type="ECO:0000256" key="5">
    <source>
        <dbReference type="SAM" id="MobiDB-lite"/>
    </source>
</evidence>
<keyword evidence="3 7" id="KW-0238">DNA-binding</keyword>
<dbReference type="EMBL" id="CP126969">
    <property type="protein sequence ID" value="WIM67826.1"/>
    <property type="molecule type" value="Genomic_DNA"/>
</dbReference>
<evidence type="ECO:0000313" key="8">
    <source>
        <dbReference type="Proteomes" id="UP001225598"/>
    </source>
</evidence>
<dbReference type="PANTHER" id="PTHR30146">
    <property type="entry name" value="LACI-RELATED TRANSCRIPTIONAL REPRESSOR"/>
    <property type="match status" value="1"/>
</dbReference>
<dbReference type="RefSeq" id="WP_284825150.1">
    <property type="nucleotide sequence ID" value="NZ_CP126969.1"/>
</dbReference>
<evidence type="ECO:0000256" key="4">
    <source>
        <dbReference type="ARBA" id="ARBA00023163"/>
    </source>
</evidence>